<name>A0A0C2FT11_9BILA</name>
<dbReference type="AlphaFoldDB" id="A0A0C2FT11"/>
<keyword evidence="2" id="KW-1185">Reference proteome</keyword>
<evidence type="ECO:0000313" key="2">
    <source>
        <dbReference type="Proteomes" id="UP000054047"/>
    </source>
</evidence>
<gene>
    <name evidence="1" type="ORF">ANCDUO_21893</name>
</gene>
<evidence type="ECO:0000313" key="1">
    <source>
        <dbReference type="EMBL" id="KIH48041.1"/>
    </source>
</evidence>
<dbReference type="EMBL" id="KN763160">
    <property type="protein sequence ID" value="KIH48041.1"/>
    <property type="molecule type" value="Genomic_DNA"/>
</dbReference>
<organism evidence="1 2">
    <name type="scientific">Ancylostoma duodenale</name>
    <dbReference type="NCBI Taxonomy" id="51022"/>
    <lineage>
        <taxon>Eukaryota</taxon>
        <taxon>Metazoa</taxon>
        <taxon>Ecdysozoa</taxon>
        <taxon>Nematoda</taxon>
        <taxon>Chromadorea</taxon>
        <taxon>Rhabditida</taxon>
        <taxon>Rhabditina</taxon>
        <taxon>Rhabditomorpha</taxon>
        <taxon>Strongyloidea</taxon>
        <taxon>Ancylostomatidae</taxon>
        <taxon>Ancylostomatinae</taxon>
        <taxon>Ancylostoma</taxon>
    </lineage>
</organism>
<reference evidence="1 2" key="1">
    <citation type="submission" date="2013-12" db="EMBL/GenBank/DDBJ databases">
        <title>Draft genome of the parsitic nematode Ancylostoma duodenale.</title>
        <authorList>
            <person name="Mitreva M."/>
        </authorList>
    </citation>
    <scope>NUCLEOTIDE SEQUENCE [LARGE SCALE GENOMIC DNA]</scope>
    <source>
        <strain evidence="1 2">Zhejiang</strain>
    </source>
</reference>
<accession>A0A0C2FT11</accession>
<dbReference type="Proteomes" id="UP000054047">
    <property type="component" value="Unassembled WGS sequence"/>
</dbReference>
<protein>
    <submittedName>
        <fullName evidence="1">Uncharacterized protein</fullName>
    </submittedName>
</protein>
<proteinExistence type="predicted"/>
<sequence>MFAERADRFPDRVPETPEEYWYRQIFEDTFHYGKVGPLVHTKVYRTAAWHMVEEKENIKESLDVKQEMQAMMRLRRRSTGSTTLSGVA</sequence>